<organism evidence="2 3">
    <name type="scientific">Nadsonia fulvescens var. elongata DSM 6958</name>
    <dbReference type="NCBI Taxonomy" id="857566"/>
    <lineage>
        <taxon>Eukaryota</taxon>
        <taxon>Fungi</taxon>
        <taxon>Dikarya</taxon>
        <taxon>Ascomycota</taxon>
        <taxon>Saccharomycotina</taxon>
        <taxon>Dipodascomycetes</taxon>
        <taxon>Dipodascales</taxon>
        <taxon>Dipodascales incertae sedis</taxon>
        <taxon>Nadsonia</taxon>
    </lineage>
</organism>
<proteinExistence type="predicted"/>
<reference evidence="2 3" key="1">
    <citation type="journal article" date="2016" name="Proc. Natl. Acad. Sci. U.S.A.">
        <title>Comparative genomics of biotechnologically important yeasts.</title>
        <authorList>
            <person name="Riley R."/>
            <person name="Haridas S."/>
            <person name="Wolfe K.H."/>
            <person name="Lopes M.R."/>
            <person name="Hittinger C.T."/>
            <person name="Goeker M."/>
            <person name="Salamov A.A."/>
            <person name="Wisecaver J.H."/>
            <person name="Long T.M."/>
            <person name="Calvey C.H."/>
            <person name="Aerts A.L."/>
            <person name="Barry K.W."/>
            <person name="Choi C."/>
            <person name="Clum A."/>
            <person name="Coughlan A.Y."/>
            <person name="Deshpande S."/>
            <person name="Douglass A.P."/>
            <person name="Hanson S.J."/>
            <person name="Klenk H.-P."/>
            <person name="LaButti K.M."/>
            <person name="Lapidus A."/>
            <person name="Lindquist E.A."/>
            <person name="Lipzen A.M."/>
            <person name="Meier-Kolthoff J.P."/>
            <person name="Ohm R.A."/>
            <person name="Otillar R.P."/>
            <person name="Pangilinan J.L."/>
            <person name="Peng Y."/>
            <person name="Rokas A."/>
            <person name="Rosa C.A."/>
            <person name="Scheuner C."/>
            <person name="Sibirny A.A."/>
            <person name="Slot J.C."/>
            <person name="Stielow J.B."/>
            <person name="Sun H."/>
            <person name="Kurtzman C.P."/>
            <person name="Blackwell M."/>
            <person name="Grigoriev I.V."/>
            <person name="Jeffries T.W."/>
        </authorList>
    </citation>
    <scope>NUCLEOTIDE SEQUENCE [LARGE SCALE GENOMIC DNA]</scope>
    <source>
        <strain evidence="2 3">DSM 6958</strain>
    </source>
</reference>
<sequence>MNRAAESSTIAAAAAPKISDNPSITNGDNPPSNAHNTLNIKSTPNANTNNISSDYVLNNTGQATFTQSPKIQQLVTAMLTKYTSTLGSGLSLDTSAILSTQLFYKQTQLIYTNQNQQVAGQPQSPVAAELTNNLLRSASSLIDYHLNLASSVTDGSSARQNPESASPSLLRLRFGQHELFVIPDNPYTLVVVIDKSLLSAPL</sequence>
<accession>A0A1E3PMQ4</accession>
<dbReference type="Proteomes" id="UP000095009">
    <property type="component" value="Unassembled WGS sequence"/>
</dbReference>
<keyword evidence="3" id="KW-1185">Reference proteome</keyword>
<dbReference type="AlphaFoldDB" id="A0A1E3PMQ4"/>
<evidence type="ECO:0000313" key="2">
    <source>
        <dbReference type="EMBL" id="ODQ66608.1"/>
    </source>
</evidence>
<dbReference type="EMBL" id="KV454408">
    <property type="protein sequence ID" value="ODQ66608.1"/>
    <property type="molecule type" value="Genomic_DNA"/>
</dbReference>
<evidence type="ECO:0000313" key="3">
    <source>
        <dbReference type="Proteomes" id="UP000095009"/>
    </source>
</evidence>
<gene>
    <name evidence="2" type="ORF">NADFUDRAFT_46025</name>
</gene>
<name>A0A1E3PMQ4_9ASCO</name>
<feature type="compositionally biased region" description="Low complexity" evidence="1">
    <location>
        <begin position="1"/>
        <end position="15"/>
    </location>
</feature>
<dbReference type="Gene3D" id="3.30.450.30">
    <property type="entry name" value="Dynein light chain 2a, cytoplasmic"/>
    <property type="match status" value="1"/>
</dbReference>
<evidence type="ECO:0000256" key="1">
    <source>
        <dbReference type="SAM" id="MobiDB-lite"/>
    </source>
</evidence>
<feature type="compositionally biased region" description="Polar residues" evidence="1">
    <location>
        <begin position="20"/>
        <end position="36"/>
    </location>
</feature>
<feature type="region of interest" description="Disordered" evidence="1">
    <location>
        <begin position="1"/>
        <end position="36"/>
    </location>
</feature>
<protein>
    <submittedName>
        <fullName evidence="2">Uncharacterized protein</fullName>
    </submittedName>
</protein>